<dbReference type="PANTHER" id="PTHR30313">
    <property type="entry name" value="DNA PRIMASE"/>
    <property type="match status" value="1"/>
</dbReference>
<dbReference type="EMBL" id="JAATEM010000008">
    <property type="protein sequence ID" value="NJP50069.1"/>
    <property type="molecule type" value="Genomic_DNA"/>
</dbReference>
<evidence type="ECO:0000259" key="5">
    <source>
        <dbReference type="SMART" id="SM00400"/>
    </source>
</evidence>
<comment type="caution">
    <text evidence="6">The sequence shown here is derived from an EMBL/GenBank/DDBJ whole genome shotgun (WGS) entry which is preliminary data.</text>
</comment>
<feature type="compositionally biased region" description="Basic and acidic residues" evidence="4">
    <location>
        <begin position="115"/>
        <end position="124"/>
    </location>
</feature>
<sequence>MPLAPILAHYGVDLHEGRWGNEMVCCPVHGERRASMSVSVQKGLFHCFACGASGDAVKLVKLMEGCDFADALRRAEEILRAGGHDLPSRSRGRYRRPGLSDEPGAGRRTRYVPPGRREAPAGRP</sequence>
<evidence type="ECO:0000256" key="2">
    <source>
        <dbReference type="ARBA" id="ARBA00022771"/>
    </source>
</evidence>
<dbReference type="SMART" id="SM00400">
    <property type="entry name" value="ZnF_CHCC"/>
    <property type="match status" value="1"/>
</dbReference>
<keyword evidence="7" id="KW-1185">Reference proteome</keyword>
<protein>
    <recommendedName>
        <fullName evidence="5">Zinc finger CHC2-type domain-containing protein</fullName>
    </recommendedName>
</protein>
<dbReference type="Pfam" id="PF01807">
    <property type="entry name" value="Zn_ribbon_DnaG"/>
    <property type="match status" value="1"/>
</dbReference>
<dbReference type="InterPro" id="IPR050219">
    <property type="entry name" value="DnaG_primase"/>
</dbReference>
<evidence type="ECO:0000313" key="6">
    <source>
        <dbReference type="EMBL" id="NJP50069.1"/>
    </source>
</evidence>
<proteinExistence type="predicted"/>
<dbReference type="SUPFAM" id="SSF57783">
    <property type="entry name" value="Zinc beta-ribbon"/>
    <property type="match status" value="1"/>
</dbReference>
<dbReference type="PANTHER" id="PTHR30313:SF2">
    <property type="entry name" value="DNA PRIMASE"/>
    <property type="match status" value="1"/>
</dbReference>
<name>A0ABX1A8C6_9ACTN</name>
<evidence type="ECO:0000256" key="3">
    <source>
        <dbReference type="ARBA" id="ARBA00022833"/>
    </source>
</evidence>
<keyword evidence="1" id="KW-0479">Metal-binding</keyword>
<evidence type="ECO:0000313" key="7">
    <source>
        <dbReference type="Proteomes" id="UP000730591"/>
    </source>
</evidence>
<dbReference type="InterPro" id="IPR002694">
    <property type="entry name" value="Znf_CHC2"/>
</dbReference>
<feature type="region of interest" description="Disordered" evidence="4">
    <location>
        <begin position="81"/>
        <end position="124"/>
    </location>
</feature>
<reference evidence="6 7" key="1">
    <citation type="submission" date="2020-03" db="EMBL/GenBank/DDBJ databases">
        <title>WGS of actinomycetes isolated from Thailand.</title>
        <authorList>
            <person name="Thawai C."/>
        </authorList>
    </citation>
    <scope>NUCLEOTIDE SEQUENCE [LARGE SCALE GENOMIC DNA]</scope>
    <source>
        <strain evidence="6 7">SBST2-5</strain>
    </source>
</reference>
<keyword evidence="2" id="KW-0863">Zinc-finger</keyword>
<evidence type="ECO:0000256" key="1">
    <source>
        <dbReference type="ARBA" id="ARBA00022723"/>
    </source>
</evidence>
<dbReference type="Gene3D" id="3.90.580.10">
    <property type="entry name" value="Zinc finger, CHC2-type domain"/>
    <property type="match status" value="1"/>
</dbReference>
<dbReference type="Proteomes" id="UP000730591">
    <property type="component" value="Unassembled WGS sequence"/>
</dbReference>
<organism evidence="6 7">
    <name type="scientific">Streptomyces composti</name>
    <dbReference type="NCBI Taxonomy" id="2720025"/>
    <lineage>
        <taxon>Bacteria</taxon>
        <taxon>Bacillati</taxon>
        <taxon>Actinomycetota</taxon>
        <taxon>Actinomycetes</taxon>
        <taxon>Kitasatosporales</taxon>
        <taxon>Streptomycetaceae</taxon>
        <taxon>Streptomyces</taxon>
    </lineage>
</organism>
<accession>A0ABX1A8C6</accession>
<dbReference type="InterPro" id="IPR036977">
    <property type="entry name" value="DNA_primase_Znf_CHC2"/>
</dbReference>
<keyword evidence="3" id="KW-0862">Zinc</keyword>
<gene>
    <name evidence="6" type="ORF">HCJ93_08285</name>
</gene>
<feature type="domain" description="Zinc finger CHC2-type" evidence="5">
    <location>
        <begin position="23"/>
        <end position="76"/>
    </location>
</feature>
<evidence type="ECO:0000256" key="4">
    <source>
        <dbReference type="SAM" id="MobiDB-lite"/>
    </source>
</evidence>